<keyword evidence="2" id="KW-1185">Reference proteome</keyword>
<organism evidence="1 2">
    <name type="scientific">Ogataea polymorpha</name>
    <dbReference type="NCBI Taxonomy" id="460523"/>
    <lineage>
        <taxon>Eukaryota</taxon>
        <taxon>Fungi</taxon>
        <taxon>Dikarya</taxon>
        <taxon>Ascomycota</taxon>
        <taxon>Saccharomycotina</taxon>
        <taxon>Pichiomycetes</taxon>
        <taxon>Pichiales</taxon>
        <taxon>Pichiaceae</taxon>
        <taxon>Ogataea</taxon>
    </lineage>
</organism>
<name>A0A9P8PT86_9ASCO</name>
<protein>
    <submittedName>
        <fullName evidence="1">Uncharacterized protein</fullName>
    </submittedName>
</protein>
<comment type="caution">
    <text evidence="1">The sequence shown here is derived from an EMBL/GenBank/DDBJ whole genome shotgun (WGS) entry which is preliminary data.</text>
</comment>
<reference evidence="1" key="2">
    <citation type="submission" date="2021-01" db="EMBL/GenBank/DDBJ databases">
        <authorList>
            <person name="Schikora-Tamarit M.A."/>
        </authorList>
    </citation>
    <scope>NUCLEOTIDE SEQUENCE</scope>
    <source>
        <strain evidence="1">NCAIM Y.01608</strain>
    </source>
</reference>
<dbReference type="Proteomes" id="UP000788993">
    <property type="component" value="Unassembled WGS sequence"/>
</dbReference>
<dbReference type="AlphaFoldDB" id="A0A9P8PT86"/>
<reference evidence="1" key="1">
    <citation type="journal article" date="2021" name="Open Biol.">
        <title>Shared evolutionary footprints suggest mitochondrial oxidative damage underlies multiple complex I losses in fungi.</title>
        <authorList>
            <person name="Schikora-Tamarit M.A."/>
            <person name="Marcet-Houben M."/>
            <person name="Nosek J."/>
            <person name="Gabaldon T."/>
        </authorList>
    </citation>
    <scope>NUCLEOTIDE SEQUENCE</scope>
    <source>
        <strain evidence="1">NCAIM Y.01608</strain>
    </source>
</reference>
<accession>A0A9P8PT86</accession>
<sequence length="174" mass="19045">MVQPPGVQAASFKAPGCWPVSLTILAVPSITLAAHSWAIAAGMPILIPPSVRASMNSRENATPDPTNAMGFDLVVHLFTEERLTSQHEDLSFPDGLGIVSSTERNFNLVPIGFFQLKGGLLRVSAADDFRWVRFKLGLQHSSQHSCPHRSATKNSESIIFQRHVDSSEQQILEE</sequence>
<gene>
    <name evidence="1" type="ORF">OGATHE_000500</name>
</gene>
<dbReference type="EMBL" id="JAEUBD010000095">
    <property type="protein sequence ID" value="KAH3677846.1"/>
    <property type="molecule type" value="Genomic_DNA"/>
</dbReference>
<proteinExistence type="predicted"/>
<evidence type="ECO:0000313" key="1">
    <source>
        <dbReference type="EMBL" id="KAH3677846.1"/>
    </source>
</evidence>
<evidence type="ECO:0000313" key="2">
    <source>
        <dbReference type="Proteomes" id="UP000788993"/>
    </source>
</evidence>